<dbReference type="SUPFAM" id="SSF46955">
    <property type="entry name" value="Putative DNA-binding domain"/>
    <property type="match status" value="1"/>
</dbReference>
<dbReference type="GO" id="GO:0003677">
    <property type="term" value="F:DNA binding"/>
    <property type="evidence" value="ECO:0007669"/>
    <property type="project" value="InterPro"/>
</dbReference>
<accession>A0A2M7TXI4</accession>
<dbReference type="EMBL" id="PFOB01000052">
    <property type="protein sequence ID" value="PIZ62531.1"/>
    <property type="molecule type" value="Genomic_DNA"/>
</dbReference>
<dbReference type="Gene3D" id="1.10.1660.10">
    <property type="match status" value="1"/>
</dbReference>
<dbReference type="InterPro" id="IPR009061">
    <property type="entry name" value="DNA-bd_dom_put_sf"/>
</dbReference>
<evidence type="ECO:0000259" key="1">
    <source>
        <dbReference type="Pfam" id="PF12728"/>
    </source>
</evidence>
<evidence type="ECO:0000313" key="2">
    <source>
        <dbReference type="EMBL" id="PIZ62531.1"/>
    </source>
</evidence>
<proteinExistence type="predicted"/>
<protein>
    <recommendedName>
        <fullName evidence="1">Helix-turn-helix domain-containing protein</fullName>
    </recommendedName>
</protein>
<gene>
    <name evidence="2" type="ORF">COY16_04030</name>
</gene>
<reference evidence="3" key="1">
    <citation type="submission" date="2017-09" db="EMBL/GenBank/DDBJ databases">
        <title>Depth-based differentiation of microbial function through sediment-hosted aquifers and enrichment of novel symbionts in the deep terrestrial subsurface.</title>
        <authorList>
            <person name="Probst A.J."/>
            <person name="Ladd B."/>
            <person name="Jarett J.K."/>
            <person name="Geller-Mcgrath D.E."/>
            <person name="Sieber C.M.K."/>
            <person name="Emerson J.B."/>
            <person name="Anantharaman K."/>
            <person name="Thomas B.C."/>
            <person name="Malmstrom R."/>
            <person name="Stieglmeier M."/>
            <person name="Klingl A."/>
            <person name="Woyke T."/>
            <person name="Ryan C.M."/>
            <person name="Banfield J.F."/>
        </authorList>
    </citation>
    <scope>NUCLEOTIDE SEQUENCE [LARGE SCALE GENOMIC DNA]</scope>
</reference>
<organism evidence="2 3">
    <name type="scientific">Candidatus Roizmanbacteria bacterium CG_4_10_14_0_2_um_filter_39_13</name>
    <dbReference type="NCBI Taxonomy" id="1974825"/>
    <lineage>
        <taxon>Bacteria</taxon>
        <taxon>Candidatus Roizmaniibacteriota</taxon>
    </lineage>
</organism>
<dbReference type="InterPro" id="IPR041657">
    <property type="entry name" value="HTH_17"/>
</dbReference>
<sequence length="57" mass="6926">MEEYFSPTQISKLFSVSPITVRRWIKRGDLKAFKLSKDIRVRKKDLNNFLEQRRVKK</sequence>
<dbReference type="NCBIfam" id="TIGR01764">
    <property type="entry name" value="excise"/>
    <property type="match status" value="1"/>
</dbReference>
<evidence type="ECO:0000313" key="3">
    <source>
        <dbReference type="Proteomes" id="UP000228503"/>
    </source>
</evidence>
<dbReference type="AlphaFoldDB" id="A0A2M7TXI4"/>
<name>A0A2M7TXI4_9BACT</name>
<comment type="caution">
    <text evidence="2">The sequence shown here is derived from an EMBL/GenBank/DDBJ whole genome shotgun (WGS) entry which is preliminary data.</text>
</comment>
<feature type="domain" description="Helix-turn-helix" evidence="1">
    <location>
        <begin position="4"/>
        <end position="54"/>
    </location>
</feature>
<dbReference type="Proteomes" id="UP000228503">
    <property type="component" value="Unassembled WGS sequence"/>
</dbReference>
<dbReference type="Pfam" id="PF12728">
    <property type="entry name" value="HTH_17"/>
    <property type="match status" value="1"/>
</dbReference>
<dbReference type="InterPro" id="IPR010093">
    <property type="entry name" value="SinI_DNA-bd"/>
</dbReference>